<dbReference type="SMART" id="SM00342">
    <property type="entry name" value="HTH_ARAC"/>
    <property type="match status" value="1"/>
</dbReference>
<sequence>MHAGEVAVVPPNTSFRSLATSASEFEYVVLTQARFDQALQAQHADRKSDVYRGKPIFEALASSALLATLFSTLNEPDAFDAHHADNYVNAIVSDILRSKSPILSSTLAKVGKLPRHDIKLISEFVDANLDKPLTNERLAGLLNMPEAAFARQFKATTTLAPYQFILKRRVEHARHLLITTKWPIAQIAFECGFSSQSHFTTTFKARVGTTPNALRQTVAAH</sequence>
<dbReference type="STRING" id="1685378.AVO44_05840"/>
<protein>
    <recommendedName>
        <fullName evidence="4">HTH araC/xylS-type domain-containing protein</fullName>
    </recommendedName>
</protein>
<accession>A0A0X3U0I5</accession>
<dbReference type="AlphaFoldDB" id="A0A0X3U0I5"/>
<dbReference type="Gene3D" id="1.10.10.60">
    <property type="entry name" value="Homeodomain-like"/>
    <property type="match status" value="2"/>
</dbReference>
<keyword evidence="1" id="KW-0805">Transcription regulation</keyword>
<dbReference type="InterPro" id="IPR020449">
    <property type="entry name" value="Tscrpt_reg_AraC-type_HTH"/>
</dbReference>
<proteinExistence type="predicted"/>
<evidence type="ECO:0000256" key="2">
    <source>
        <dbReference type="ARBA" id="ARBA00023125"/>
    </source>
</evidence>
<comment type="caution">
    <text evidence="5">The sequence shown here is derived from an EMBL/GenBank/DDBJ whole genome shotgun (WGS) entry which is preliminary data.</text>
</comment>
<dbReference type="PROSITE" id="PS00041">
    <property type="entry name" value="HTH_ARAC_FAMILY_1"/>
    <property type="match status" value="1"/>
</dbReference>
<organism evidence="5 6">
    <name type="scientific">Ruegeria profundi</name>
    <dbReference type="NCBI Taxonomy" id="1685378"/>
    <lineage>
        <taxon>Bacteria</taxon>
        <taxon>Pseudomonadati</taxon>
        <taxon>Pseudomonadota</taxon>
        <taxon>Alphaproteobacteria</taxon>
        <taxon>Rhodobacterales</taxon>
        <taxon>Roseobacteraceae</taxon>
        <taxon>Ruegeria</taxon>
    </lineage>
</organism>
<dbReference type="PANTHER" id="PTHR46796:SF6">
    <property type="entry name" value="ARAC SUBFAMILY"/>
    <property type="match status" value="1"/>
</dbReference>
<dbReference type="PRINTS" id="PR00032">
    <property type="entry name" value="HTHARAC"/>
</dbReference>
<evidence type="ECO:0000256" key="3">
    <source>
        <dbReference type="ARBA" id="ARBA00023163"/>
    </source>
</evidence>
<dbReference type="GO" id="GO:0043565">
    <property type="term" value="F:sequence-specific DNA binding"/>
    <property type="evidence" value="ECO:0007669"/>
    <property type="project" value="InterPro"/>
</dbReference>
<keyword evidence="2" id="KW-0238">DNA-binding</keyword>
<dbReference type="SUPFAM" id="SSF46689">
    <property type="entry name" value="Homeodomain-like"/>
    <property type="match status" value="2"/>
</dbReference>
<dbReference type="PANTHER" id="PTHR46796">
    <property type="entry name" value="HTH-TYPE TRANSCRIPTIONAL ACTIVATOR RHAS-RELATED"/>
    <property type="match status" value="1"/>
</dbReference>
<dbReference type="GO" id="GO:0003700">
    <property type="term" value="F:DNA-binding transcription factor activity"/>
    <property type="evidence" value="ECO:0007669"/>
    <property type="project" value="InterPro"/>
</dbReference>
<dbReference type="InterPro" id="IPR050204">
    <property type="entry name" value="AraC_XylS_family_regulators"/>
</dbReference>
<dbReference type="InterPro" id="IPR009057">
    <property type="entry name" value="Homeodomain-like_sf"/>
</dbReference>
<name>A0A0X3U0I5_9RHOB</name>
<evidence type="ECO:0000313" key="6">
    <source>
        <dbReference type="Proteomes" id="UP000053690"/>
    </source>
</evidence>
<dbReference type="InterPro" id="IPR018062">
    <property type="entry name" value="HTH_AraC-typ_CS"/>
</dbReference>
<keyword evidence="6" id="KW-1185">Reference proteome</keyword>
<dbReference type="EMBL" id="LQBP01000002">
    <property type="protein sequence ID" value="KUJ81369.1"/>
    <property type="molecule type" value="Genomic_DNA"/>
</dbReference>
<evidence type="ECO:0000256" key="1">
    <source>
        <dbReference type="ARBA" id="ARBA00023015"/>
    </source>
</evidence>
<dbReference type="InterPro" id="IPR018060">
    <property type="entry name" value="HTH_AraC"/>
</dbReference>
<keyword evidence="3" id="KW-0804">Transcription</keyword>
<gene>
    <name evidence="5" type="ORF">AVO44_05840</name>
</gene>
<dbReference type="PROSITE" id="PS01124">
    <property type="entry name" value="HTH_ARAC_FAMILY_2"/>
    <property type="match status" value="1"/>
</dbReference>
<dbReference type="Pfam" id="PF12833">
    <property type="entry name" value="HTH_18"/>
    <property type="match status" value="1"/>
</dbReference>
<feature type="domain" description="HTH araC/xylS-type" evidence="4">
    <location>
        <begin position="119"/>
        <end position="217"/>
    </location>
</feature>
<dbReference type="Proteomes" id="UP000053690">
    <property type="component" value="Unassembled WGS sequence"/>
</dbReference>
<evidence type="ECO:0000313" key="5">
    <source>
        <dbReference type="EMBL" id="KUJ81369.1"/>
    </source>
</evidence>
<reference evidence="6" key="1">
    <citation type="submission" date="2015-12" db="EMBL/GenBank/DDBJ databases">
        <authorList>
            <person name="Zhang G."/>
            <person name="Stingl U."/>
        </authorList>
    </citation>
    <scope>NUCLEOTIDE SEQUENCE [LARGE SCALE GENOMIC DNA]</scope>
    <source>
        <strain evidence="6">ZGT108</strain>
    </source>
</reference>
<evidence type="ECO:0000259" key="4">
    <source>
        <dbReference type="PROSITE" id="PS01124"/>
    </source>
</evidence>